<keyword evidence="2" id="KW-1185">Reference proteome</keyword>
<sequence>MKRNPGLVRKILIYLEEKPNDEMVKSLEFDGFNSHEVMYHFILMDQAGLTRCEHEISSTTPDRAIRAYPFSLTWQEHEFSEASRNETVWNKAKEIVISKSGGLTIGVLKALLVAITKESVRL</sequence>
<dbReference type="EMBL" id="BAABLX010000024">
    <property type="protein sequence ID" value="GAA4945356.1"/>
    <property type="molecule type" value="Genomic_DNA"/>
</dbReference>
<evidence type="ECO:0000313" key="1">
    <source>
        <dbReference type="EMBL" id="GAA4945356.1"/>
    </source>
</evidence>
<evidence type="ECO:0000313" key="2">
    <source>
        <dbReference type="Proteomes" id="UP001409585"/>
    </source>
</evidence>
<dbReference type="AlphaFoldDB" id="A0AAV3U3F8"/>
<dbReference type="InterPro" id="IPR019650">
    <property type="entry name" value="DUF2513"/>
</dbReference>
<gene>
    <name evidence="1" type="ORF">GCM10025791_25640</name>
</gene>
<comment type="caution">
    <text evidence="1">The sequence shown here is derived from an EMBL/GenBank/DDBJ whole genome shotgun (WGS) entry which is preliminary data.</text>
</comment>
<organism evidence="1 2">
    <name type="scientific">Halioxenophilus aromaticivorans</name>
    <dbReference type="NCBI Taxonomy" id="1306992"/>
    <lineage>
        <taxon>Bacteria</taxon>
        <taxon>Pseudomonadati</taxon>
        <taxon>Pseudomonadota</taxon>
        <taxon>Gammaproteobacteria</taxon>
        <taxon>Alteromonadales</taxon>
        <taxon>Alteromonadaceae</taxon>
        <taxon>Halioxenophilus</taxon>
    </lineage>
</organism>
<reference evidence="2" key="1">
    <citation type="journal article" date="2019" name="Int. J. Syst. Evol. Microbiol.">
        <title>The Global Catalogue of Microorganisms (GCM) 10K type strain sequencing project: providing services to taxonomists for standard genome sequencing and annotation.</title>
        <authorList>
            <consortium name="The Broad Institute Genomics Platform"/>
            <consortium name="The Broad Institute Genome Sequencing Center for Infectious Disease"/>
            <person name="Wu L."/>
            <person name="Ma J."/>
        </authorList>
    </citation>
    <scope>NUCLEOTIDE SEQUENCE [LARGE SCALE GENOMIC DNA]</scope>
    <source>
        <strain evidence="2">JCM 19134</strain>
    </source>
</reference>
<protein>
    <submittedName>
        <fullName evidence="1">DUF2513 domain-containing protein</fullName>
    </submittedName>
</protein>
<accession>A0AAV3U3F8</accession>
<proteinExistence type="predicted"/>
<name>A0AAV3U3F8_9ALTE</name>
<dbReference type="Pfam" id="PF10711">
    <property type="entry name" value="DUF2513"/>
    <property type="match status" value="1"/>
</dbReference>
<dbReference type="RefSeq" id="WP_345422666.1">
    <property type="nucleotide sequence ID" value="NZ_AP031496.1"/>
</dbReference>
<dbReference type="Proteomes" id="UP001409585">
    <property type="component" value="Unassembled WGS sequence"/>
</dbReference>